<dbReference type="EC" id="2.7.11.21" evidence="3"/>
<name>A0ABR3XVJ8_9PEZI</name>
<feature type="domain" description="Protein kinase" evidence="2">
    <location>
        <begin position="1"/>
        <end position="262"/>
    </location>
</feature>
<protein>
    <submittedName>
        <fullName evidence="3">Polo-like kinase 3</fullName>
        <ecNumber evidence="3">2.7.11.21</ecNumber>
    </submittedName>
</protein>
<dbReference type="Proteomes" id="UP001583177">
    <property type="component" value="Unassembled WGS sequence"/>
</dbReference>
<reference evidence="3 4" key="1">
    <citation type="journal article" date="2024" name="IMA Fungus">
        <title>IMA Genome - F19 : A genome assembly and annotation guide to empower mycologists, including annotated draft genome sequences of Ceratocystis pirilliformis, Diaporthe australafricana, Fusarium ophioides, Paecilomyces lecythidis, and Sporothrix stenoceras.</title>
        <authorList>
            <person name="Aylward J."/>
            <person name="Wilson A.M."/>
            <person name="Visagie C.M."/>
            <person name="Spraker J."/>
            <person name="Barnes I."/>
            <person name="Buitendag C."/>
            <person name="Ceriani C."/>
            <person name="Del Mar Angel L."/>
            <person name="du Plessis D."/>
            <person name="Fuchs T."/>
            <person name="Gasser K."/>
            <person name="Kramer D."/>
            <person name="Li W."/>
            <person name="Munsamy K."/>
            <person name="Piso A."/>
            <person name="Price J.L."/>
            <person name="Sonnekus B."/>
            <person name="Thomas C."/>
            <person name="van der Nest A."/>
            <person name="van Dijk A."/>
            <person name="van Heerden A."/>
            <person name="van Vuuren N."/>
            <person name="Yilmaz N."/>
            <person name="Duong T.A."/>
            <person name="van der Merwe N.A."/>
            <person name="Wingfield M.J."/>
            <person name="Wingfield B.D."/>
        </authorList>
    </citation>
    <scope>NUCLEOTIDE SEQUENCE [LARGE SCALE GENOMIC DNA]</scope>
    <source>
        <strain evidence="3 4">CMW 18300</strain>
    </source>
</reference>
<keyword evidence="4" id="KW-1185">Reference proteome</keyword>
<accession>A0ABR3XVJ8</accession>
<feature type="binding site" evidence="1">
    <location>
        <position position="50"/>
    </location>
    <ligand>
        <name>ATP</name>
        <dbReference type="ChEBI" id="CHEBI:30616"/>
    </ligand>
</feature>
<organism evidence="3 4">
    <name type="scientific">Diaporthe australafricana</name>
    <dbReference type="NCBI Taxonomy" id="127596"/>
    <lineage>
        <taxon>Eukaryota</taxon>
        <taxon>Fungi</taxon>
        <taxon>Dikarya</taxon>
        <taxon>Ascomycota</taxon>
        <taxon>Pezizomycotina</taxon>
        <taxon>Sordariomycetes</taxon>
        <taxon>Sordariomycetidae</taxon>
        <taxon>Diaporthales</taxon>
        <taxon>Diaporthaceae</taxon>
        <taxon>Diaporthe</taxon>
    </lineage>
</organism>
<dbReference type="InterPro" id="IPR017441">
    <property type="entry name" value="Protein_kinase_ATP_BS"/>
</dbReference>
<evidence type="ECO:0000256" key="1">
    <source>
        <dbReference type="PROSITE-ProRule" id="PRU10141"/>
    </source>
</evidence>
<evidence type="ECO:0000313" key="3">
    <source>
        <dbReference type="EMBL" id="KAL1880028.1"/>
    </source>
</evidence>
<dbReference type="InterPro" id="IPR011009">
    <property type="entry name" value="Kinase-like_dom_sf"/>
</dbReference>
<keyword evidence="3" id="KW-0808">Transferase</keyword>
<keyword evidence="1" id="KW-0067">ATP-binding</keyword>
<dbReference type="SUPFAM" id="SSF56112">
    <property type="entry name" value="Protein kinase-like (PK-like)"/>
    <property type="match status" value="1"/>
</dbReference>
<evidence type="ECO:0000313" key="4">
    <source>
        <dbReference type="Proteomes" id="UP001583177"/>
    </source>
</evidence>
<evidence type="ECO:0000259" key="2">
    <source>
        <dbReference type="PROSITE" id="PS50011"/>
    </source>
</evidence>
<sequence length="262" mass="29487">MSSLNLVTRYSHLFVDGEDQYLFVKNLGRGAYSRAQLVLHLQSGELRVRKIVSALYFIGSCGILHADLHDENMFVNYEGGRAQFYIGDFGLAERGALTDPMNSFTDDACMLHMSLRKWMNAGPPVRETDVLRQYLLDVVDPILYNLGATPSDRLPSLEELLDALQDAPEGPPEPLTDRFAPEEPDWHMPMYHATEEAALDADAVAGPWHLAKVSLNIWTNDVTVVGISSETYDNKEIWEDSLSDFEDEFASEVSMDYFPEDS</sequence>
<proteinExistence type="predicted"/>
<dbReference type="PROSITE" id="PS00107">
    <property type="entry name" value="PROTEIN_KINASE_ATP"/>
    <property type="match status" value="1"/>
</dbReference>
<dbReference type="PROSITE" id="PS50011">
    <property type="entry name" value="PROTEIN_KINASE_DOM"/>
    <property type="match status" value="1"/>
</dbReference>
<gene>
    <name evidence="3" type="primary">PLK3</name>
    <name evidence="3" type="ORF">Daus18300_001391</name>
</gene>
<dbReference type="EMBL" id="JAWRVE010000008">
    <property type="protein sequence ID" value="KAL1880028.1"/>
    <property type="molecule type" value="Genomic_DNA"/>
</dbReference>
<dbReference type="GO" id="GO:0016740">
    <property type="term" value="F:transferase activity"/>
    <property type="evidence" value="ECO:0007669"/>
    <property type="project" value="UniProtKB-KW"/>
</dbReference>
<keyword evidence="1" id="KW-0547">Nucleotide-binding</keyword>
<dbReference type="Gene3D" id="1.10.510.10">
    <property type="entry name" value="Transferase(Phosphotransferase) domain 1"/>
    <property type="match status" value="1"/>
</dbReference>
<dbReference type="InterPro" id="IPR000719">
    <property type="entry name" value="Prot_kinase_dom"/>
</dbReference>
<comment type="caution">
    <text evidence="3">The sequence shown here is derived from an EMBL/GenBank/DDBJ whole genome shotgun (WGS) entry which is preliminary data.</text>
</comment>